<comment type="caution">
    <text evidence="4">The sequence shown here is derived from an EMBL/GenBank/DDBJ whole genome shotgun (WGS) entry which is preliminary data.</text>
</comment>
<evidence type="ECO:0000256" key="1">
    <source>
        <dbReference type="SAM" id="Coils"/>
    </source>
</evidence>
<protein>
    <submittedName>
        <fullName evidence="4">IS110 family transposase</fullName>
    </submittedName>
</protein>
<proteinExistence type="predicted"/>
<feature type="domain" description="Transposase IS110-like N-terminal" evidence="2">
    <location>
        <begin position="8"/>
        <end position="153"/>
    </location>
</feature>
<dbReference type="InterPro" id="IPR003346">
    <property type="entry name" value="Transposase_20"/>
</dbReference>
<feature type="coiled-coil region" evidence="1">
    <location>
        <begin position="188"/>
        <end position="215"/>
    </location>
</feature>
<dbReference type="RefSeq" id="WP_377945146.1">
    <property type="nucleotide sequence ID" value="NZ_JBHUCX010000090.1"/>
</dbReference>
<reference evidence="5" key="1">
    <citation type="journal article" date="2019" name="Int. J. Syst. Evol. Microbiol.">
        <title>The Global Catalogue of Microorganisms (GCM) 10K type strain sequencing project: providing services to taxonomists for standard genome sequencing and annotation.</title>
        <authorList>
            <consortium name="The Broad Institute Genomics Platform"/>
            <consortium name="The Broad Institute Genome Sequencing Center for Infectious Disease"/>
            <person name="Wu L."/>
            <person name="Ma J."/>
        </authorList>
    </citation>
    <scope>NUCLEOTIDE SEQUENCE [LARGE SCALE GENOMIC DNA]</scope>
    <source>
        <strain evidence="5">CGMCC 1.12286</strain>
    </source>
</reference>
<dbReference type="Pfam" id="PF02371">
    <property type="entry name" value="Transposase_20"/>
    <property type="match status" value="1"/>
</dbReference>
<dbReference type="Proteomes" id="UP001597079">
    <property type="component" value="Unassembled WGS sequence"/>
</dbReference>
<evidence type="ECO:0000313" key="5">
    <source>
        <dbReference type="Proteomes" id="UP001597079"/>
    </source>
</evidence>
<dbReference type="Pfam" id="PF01548">
    <property type="entry name" value="DEDD_Tnp_IS110"/>
    <property type="match status" value="1"/>
</dbReference>
<organism evidence="4 5">
    <name type="scientific">Alicyclobacillus fodiniaquatilis</name>
    <dbReference type="NCBI Taxonomy" id="1661150"/>
    <lineage>
        <taxon>Bacteria</taxon>
        <taxon>Bacillati</taxon>
        <taxon>Bacillota</taxon>
        <taxon>Bacilli</taxon>
        <taxon>Bacillales</taxon>
        <taxon>Alicyclobacillaceae</taxon>
        <taxon>Alicyclobacillus</taxon>
    </lineage>
</organism>
<sequence length="263" mass="29443">MKNNTKFVGLDVSKDTIAIGIADTGREAPRFHGTIANTPEAVRKLIGKLGSDAQLEVCYEAGPTGYGLYRQLHSMGITCIVVAPSLIPVRQGDRVKTDRRDALRLAQLLRAGELTPVWVPGEEDEALRDLVRAREDAKKDQLAARHRLLKFLLRNGIYAPQGTKNWTTKHRKWLDSLKFENRALSVVLREYLHHLDEITGRIERLEQEIHTQATESQHAPVIQALQTLRGVAEIIATSLVAEIGQFSRFQSPRQLMAYAGLVP</sequence>
<dbReference type="NCBIfam" id="NF033542">
    <property type="entry name" value="transpos_IS110"/>
    <property type="match status" value="1"/>
</dbReference>
<dbReference type="PANTHER" id="PTHR33055">
    <property type="entry name" value="TRANSPOSASE FOR INSERTION SEQUENCE ELEMENT IS1111A"/>
    <property type="match status" value="1"/>
</dbReference>
<feature type="domain" description="Transposase IS116/IS110/IS902 C-terminal" evidence="3">
    <location>
        <begin position="223"/>
        <end position="263"/>
    </location>
</feature>
<accession>A0ABW4JLD3</accession>
<dbReference type="PANTHER" id="PTHR33055:SF13">
    <property type="entry name" value="TRANSPOSASE"/>
    <property type="match status" value="1"/>
</dbReference>
<gene>
    <name evidence="4" type="ORF">ACFSB2_21395</name>
</gene>
<evidence type="ECO:0000259" key="2">
    <source>
        <dbReference type="Pfam" id="PF01548"/>
    </source>
</evidence>
<dbReference type="InterPro" id="IPR047650">
    <property type="entry name" value="Transpos_IS110"/>
</dbReference>
<keyword evidence="1" id="KW-0175">Coiled coil</keyword>
<name>A0ABW4JLD3_9BACL</name>
<evidence type="ECO:0000259" key="3">
    <source>
        <dbReference type="Pfam" id="PF02371"/>
    </source>
</evidence>
<dbReference type="EMBL" id="JBHUCX010000090">
    <property type="protein sequence ID" value="MFD1677232.1"/>
    <property type="molecule type" value="Genomic_DNA"/>
</dbReference>
<feature type="non-terminal residue" evidence="4">
    <location>
        <position position="263"/>
    </location>
</feature>
<evidence type="ECO:0000313" key="4">
    <source>
        <dbReference type="EMBL" id="MFD1677232.1"/>
    </source>
</evidence>
<keyword evidence="5" id="KW-1185">Reference proteome</keyword>
<dbReference type="InterPro" id="IPR002525">
    <property type="entry name" value="Transp_IS110-like_N"/>
</dbReference>